<evidence type="ECO:0000313" key="2">
    <source>
        <dbReference type="Proteomes" id="UP000499080"/>
    </source>
</evidence>
<proteinExistence type="predicted"/>
<comment type="caution">
    <text evidence="1">The sequence shown here is derived from an EMBL/GenBank/DDBJ whole genome shotgun (WGS) entry which is preliminary data.</text>
</comment>
<gene>
    <name evidence="1" type="ORF">AVEN_150495_1</name>
</gene>
<reference evidence="1 2" key="1">
    <citation type="journal article" date="2019" name="Sci. Rep.">
        <title>Orb-weaving spider Araneus ventricosus genome elucidates the spidroin gene catalogue.</title>
        <authorList>
            <person name="Kono N."/>
            <person name="Nakamura H."/>
            <person name="Ohtoshi R."/>
            <person name="Moran D.A.P."/>
            <person name="Shinohara A."/>
            <person name="Yoshida Y."/>
            <person name="Fujiwara M."/>
            <person name="Mori M."/>
            <person name="Tomita M."/>
            <person name="Arakawa K."/>
        </authorList>
    </citation>
    <scope>NUCLEOTIDE SEQUENCE [LARGE SCALE GENOMIC DNA]</scope>
</reference>
<dbReference type="Proteomes" id="UP000499080">
    <property type="component" value="Unassembled WGS sequence"/>
</dbReference>
<dbReference type="EMBL" id="BGPR01001763">
    <property type="protein sequence ID" value="GBM61352.1"/>
    <property type="molecule type" value="Genomic_DNA"/>
</dbReference>
<accession>A0A4Y2H4Y2</accession>
<sequence length="105" mass="11716">MTPQPKITKSDIRITRRPPARKCKTNFPFVSKILPETLLKYSPISGGASSSTNTADCKYCYEPAMSLSSNVSLMFGKRHLQWFLITIGGQMKLIAPDLDDHLANK</sequence>
<keyword evidence="2" id="KW-1185">Reference proteome</keyword>
<dbReference type="AlphaFoldDB" id="A0A4Y2H4Y2"/>
<organism evidence="1 2">
    <name type="scientific">Araneus ventricosus</name>
    <name type="common">Orbweaver spider</name>
    <name type="synonym">Epeira ventricosa</name>
    <dbReference type="NCBI Taxonomy" id="182803"/>
    <lineage>
        <taxon>Eukaryota</taxon>
        <taxon>Metazoa</taxon>
        <taxon>Ecdysozoa</taxon>
        <taxon>Arthropoda</taxon>
        <taxon>Chelicerata</taxon>
        <taxon>Arachnida</taxon>
        <taxon>Araneae</taxon>
        <taxon>Araneomorphae</taxon>
        <taxon>Entelegynae</taxon>
        <taxon>Araneoidea</taxon>
        <taxon>Araneidae</taxon>
        <taxon>Araneus</taxon>
    </lineage>
</organism>
<name>A0A4Y2H4Y2_ARAVE</name>
<protein>
    <submittedName>
        <fullName evidence="1">Uncharacterized protein</fullName>
    </submittedName>
</protein>
<evidence type="ECO:0000313" key="1">
    <source>
        <dbReference type="EMBL" id="GBM61352.1"/>
    </source>
</evidence>